<feature type="domain" description="HTH gntR-type" evidence="4">
    <location>
        <begin position="7"/>
        <end position="73"/>
    </location>
</feature>
<evidence type="ECO:0000313" key="5">
    <source>
        <dbReference type="EMBL" id="MBB3772799.1"/>
    </source>
</evidence>
<keyword evidence="2 5" id="KW-0238">DNA-binding</keyword>
<dbReference type="InterPro" id="IPR000524">
    <property type="entry name" value="Tscrpt_reg_HTH_GntR"/>
</dbReference>
<organism evidence="5 6">
    <name type="scientific">Ancylobacter tetraedralis</name>
    <dbReference type="NCBI Taxonomy" id="217068"/>
    <lineage>
        <taxon>Bacteria</taxon>
        <taxon>Pseudomonadati</taxon>
        <taxon>Pseudomonadota</taxon>
        <taxon>Alphaproteobacteria</taxon>
        <taxon>Hyphomicrobiales</taxon>
        <taxon>Xanthobacteraceae</taxon>
        <taxon>Ancylobacter</taxon>
    </lineage>
</organism>
<gene>
    <name evidence="5" type="ORF">FHS55_003420</name>
</gene>
<comment type="caution">
    <text evidence="5">The sequence shown here is derived from an EMBL/GenBank/DDBJ whole genome shotgun (WGS) entry which is preliminary data.</text>
</comment>
<dbReference type="Proteomes" id="UP000533469">
    <property type="component" value="Unassembled WGS sequence"/>
</dbReference>
<proteinExistence type="predicted"/>
<dbReference type="InterPro" id="IPR011711">
    <property type="entry name" value="GntR_C"/>
</dbReference>
<evidence type="ECO:0000256" key="2">
    <source>
        <dbReference type="ARBA" id="ARBA00023125"/>
    </source>
</evidence>
<dbReference type="Gene3D" id="1.10.10.10">
    <property type="entry name" value="Winged helix-like DNA-binding domain superfamily/Winged helix DNA-binding domain"/>
    <property type="match status" value="1"/>
</dbReference>
<keyword evidence="3" id="KW-0804">Transcription</keyword>
<keyword evidence="6" id="KW-1185">Reference proteome</keyword>
<dbReference type="InterPro" id="IPR036388">
    <property type="entry name" value="WH-like_DNA-bd_sf"/>
</dbReference>
<evidence type="ECO:0000256" key="3">
    <source>
        <dbReference type="ARBA" id="ARBA00023163"/>
    </source>
</evidence>
<dbReference type="Gene3D" id="1.20.120.530">
    <property type="entry name" value="GntR ligand-binding domain-like"/>
    <property type="match status" value="1"/>
</dbReference>
<sequence>MSRITFQSMHEQVYTQITDVLMRGGFAPGQKVSSRKLAAALGTSDMPVRAALGRLLAEGGLVQNANGTYAVPSVDPVRFRDVMELRALLEGRAAEQAAGCIDAAGLRELEDCGAELDAAFAENDTQRYLDINQRLKFTIYRYTPSQTLKAHIRLLWLQAGPFLRHLNGRLPQMLDANFHDEAIAALKAGDGPRAGAAIARVILAGTHFLLAHVSFAEDDTAP</sequence>
<dbReference type="GO" id="GO:0003700">
    <property type="term" value="F:DNA-binding transcription factor activity"/>
    <property type="evidence" value="ECO:0007669"/>
    <property type="project" value="InterPro"/>
</dbReference>
<keyword evidence="1" id="KW-0805">Transcription regulation</keyword>
<dbReference type="PANTHER" id="PTHR43537">
    <property type="entry name" value="TRANSCRIPTIONAL REGULATOR, GNTR FAMILY"/>
    <property type="match status" value="1"/>
</dbReference>
<dbReference type="SUPFAM" id="SSF46785">
    <property type="entry name" value="Winged helix' DNA-binding domain"/>
    <property type="match status" value="1"/>
</dbReference>
<dbReference type="InterPro" id="IPR036390">
    <property type="entry name" value="WH_DNA-bd_sf"/>
</dbReference>
<evidence type="ECO:0000259" key="4">
    <source>
        <dbReference type="PROSITE" id="PS50949"/>
    </source>
</evidence>
<dbReference type="InterPro" id="IPR008920">
    <property type="entry name" value="TF_FadR/GntR_C"/>
</dbReference>
<dbReference type="SUPFAM" id="SSF48008">
    <property type="entry name" value="GntR ligand-binding domain-like"/>
    <property type="match status" value="1"/>
</dbReference>
<dbReference type="Pfam" id="PF07729">
    <property type="entry name" value="FCD"/>
    <property type="match status" value="1"/>
</dbReference>
<evidence type="ECO:0000313" key="6">
    <source>
        <dbReference type="Proteomes" id="UP000533469"/>
    </source>
</evidence>
<name>A0A839ZDH0_9HYPH</name>
<dbReference type="PROSITE" id="PS50949">
    <property type="entry name" value="HTH_GNTR"/>
    <property type="match status" value="1"/>
</dbReference>
<dbReference type="PANTHER" id="PTHR43537:SF39">
    <property type="entry name" value="HTH-TYPE TRANSCRIPTIONAL REGULATOR MCBR"/>
    <property type="match status" value="1"/>
</dbReference>
<dbReference type="EMBL" id="JACICD010000006">
    <property type="protein sequence ID" value="MBB3772799.1"/>
    <property type="molecule type" value="Genomic_DNA"/>
</dbReference>
<dbReference type="AlphaFoldDB" id="A0A839ZDH0"/>
<reference evidence="5 6" key="1">
    <citation type="submission" date="2020-08" db="EMBL/GenBank/DDBJ databases">
        <title>Genomic Encyclopedia of Type Strains, Phase IV (KMG-IV): sequencing the most valuable type-strain genomes for metagenomic binning, comparative biology and taxonomic classification.</title>
        <authorList>
            <person name="Goeker M."/>
        </authorList>
    </citation>
    <scope>NUCLEOTIDE SEQUENCE [LARGE SCALE GENOMIC DNA]</scope>
    <source>
        <strain evidence="5 6">DSM 5895</strain>
    </source>
</reference>
<evidence type="ECO:0000256" key="1">
    <source>
        <dbReference type="ARBA" id="ARBA00023015"/>
    </source>
</evidence>
<dbReference type="RefSeq" id="WP_183190936.1">
    <property type="nucleotide sequence ID" value="NZ_JACICD010000006.1"/>
</dbReference>
<accession>A0A839ZDH0</accession>
<dbReference type="Pfam" id="PF00392">
    <property type="entry name" value="GntR"/>
    <property type="match status" value="1"/>
</dbReference>
<dbReference type="SMART" id="SM00895">
    <property type="entry name" value="FCD"/>
    <property type="match status" value="1"/>
</dbReference>
<protein>
    <submittedName>
        <fullName evidence="5">DNA-binding GntR family transcriptional regulator</fullName>
    </submittedName>
</protein>
<dbReference type="GO" id="GO:0003677">
    <property type="term" value="F:DNA binding"/>
    <property type="evidence" value="ECO:0007669"/>
    <property type="project" value="UniProtKB-KW"/>
</dbReference>